<dbReference type="GO" id="GO:0004386">
    <property type="term" value="F:helicase activity"/>
    <property type="evidence" value="ECO:0007669"/>
    <property type="project" value="UniProtKB-KW"/>
</dbReference>
<dbReference type="SMART" id="SM00487">
    <property type="entry name" value="DEXDc"/>
    <property type="match status" value="1"/>
</dbReference>
<keyword evidence="3" id="KW-0547">Nucleotide-binding</keyword>
<gene>
    <name evidence="3" type="ORF">KK060_18500</name>
</gene>
<keyword evidence="1" id="KW-0175">Coiled coil</keyword>
<protein>
    <submittedName>
        <fullName evidence="3">DEAD/DEAH box helicase</fullName>
    </submittedName>
</protein>
<dbReference type="RefSeq" id="WP_254155246.1">
    <property type="nucleotide sequence ID" value="NZ_JAHESD010000051.1"/>
</dbReference>
<proteinExistence type="predicted"/>
<evidence type="ECO:0000313" key="4">
    <source>
        <dbReference type="Proteomes" id="UP000772618"/>
    </source>
</evidence>
<dbReference type="InterPro" id="IPR027417">
    <property type="entry name" value="P-loop_NTPase"/>
</dbReference>
<dbReference type="Pfam" id="PF00270">
    <property type="entry name" value="DEAD"/>
    <property type="match status" value="1"/>
</dbReference>
<evidence type="ECO:0000259" key="2">
    <source>
        <dbReference type="PROSITE" id="PS51192"/>
    </source>
</evidence>
<reference evidence="3 4" key="1">
    <citation type="submission" date="2021-05" db="EMBL/GenBank/DDBJ databases">
        <title>A Polyphasic approach of four new species of the genus Ohtaekwangia: Ohtaekwangia histidinii sp. nov., Ohtaekwangia cretensis sp. nov., Ohtaekwangia indiensis sp. nov., Ohtaekwangia reichenbachii sp. nov. from diverse environment.</title>
        <authorList>
            <person name="Octaviana S."/>
        </authorList>
    </citation>
    <scope>NUCLEOTIDE SEQUENCE [LARGE SCALE GENOMIC DNA]</scope>
    <source>
        <strain evidence="3 4">PWU20</strain>
    </source>
</reference>
<feature type="domain" description="Helicase ATP-binding" evidence="2">
    <location>
        <begin position="136"/>
        <end position="275"/>
    </location>
</feature>
<dbReference type="EMBL" id="JAHESD010000051">
    <property type="protein sequence ID" value="MBT1705291.1"/>
    <property type="molecule type" value="Genomic_DNA"/>
</dbReference>
<feature type="coiled-coil region" evidence="1">
    <location>
        <begin position="529"/>
        <end position="556"/>
    </location>
</feature>
<keyword evidence="3" id="KW-0347">Helicase</keyword>
<dbReference type="PROSITE" id="PS51192">
    <property type="entry name" value="HELICASE_ATP_BIND_1"/>
    <property type="match status" value="1"/>
</dbReference>
<dbReference type="CDD" id="cd00046">
    <property type="entry name" value="SF2-N"/>
    <property type="match status" value="1"/>
</dbReference>
<keyword evidence="3" id="KW-0378">Hydrolase</keyword>
<sequence>MDLSEKRTLTSINKIPFFRDAIQGLTTGRQLSENEKSYLLACAILFLRHYGQDKRRRTYCDFAYYIILKYSVTYSDYRPLYDFATVFGFYPIVSFILDRKMLPDESISHQLVSLEIERYRSEGYIETIHQFNEKKSLLSDSSNSLSYVAPTSFGKSSVIVDCIKAATSKDQKIAIIVPTKSLLMQTYRMIRDKGFGKKLIIHDEMYQGEPAFIAIFTQERALRLLEKNEIHFDLIFIDEAHNILKDDSRSILLSRLLNRNYRLNKGHRVVYLSPLIEDIENLKMYSDHLISQHKIHFNIKEPEIFEVKLNNSVHKYNRFVNEHYHIGQADGLFSYILKTAGEKNFIYNYRPIYIERLAKDLAQAIPDKIVSERLQDLINNLRQEVHERFYAVQYVAKGIIYLHGKLPDLIKEYLESKFRDIPEIKYVVANSVILEGMNLPIDTLYVLNTYSLQGKELTNLIGRVNRLNNIFSNENKTLEKLLPKVHFLNNEDYNRKGSSMTSKIEMLRSRTFPDTIENPILESFDFTKLKINADQKDRAKKKYEQIKRDEEFLSKDPQTHLEKLKQNLIESGISNFYSNVDRLSDLIALRLDGLVKTATWGAYDVIEKIWALFVNDIDYIMDKEFARLRYSEARAYYKNHILISQRRALKQNINYTVGYFKSRIADNNGLTFFGTTYGEQSIDPLDEAATSQLYIDLTSKTETELVNLAIVKLKIEDDFVSFKVNKFIVMLYDYDLISTNDYNEYVYGTTDQHKIELTKIGLNIGLINKLEADGQLKNIFLDEYNNLAANAEFMDYKSSANDFYRFELERFLG</sequence>
<keyword evidence="4" id="KW-1185">Reference proteome</keyword>
<comment type="caution">
    <text evidence="3">The sequence shown here is derived from an EMBL/GenBank/DDBJ whole genome shotgun (WGS) entry which is preliminary data.</text>
</comment>
<evidence type="ECO:0000313" key="3">
    <source>
        <dbReference type="EMBL" id="MBT1705291.1"/>
    </source>
</evidence>
<name>A0ABS5VVC7_9BACT</name>
<dbReference type="SUPFAM" id="SSF52540">
    <property type="entry name" value="P-loop containing nucleoside triphosphate hydrolases"/>
    <property type="match status" value="1"/>
</dbReference>
<accession>A0ABS5VVC7</accession>
<evidence type="ECO:0000256" key="1">
    <source>
        <dbReference type="SAM" id="Coils"/>
    </source>
</evidence>
<dbReference type="InterPro" id="IPR011545">
    <property type="entry name" value="DEAD/DEAH_box_helicase_dom"/>
</dbReference>
<dbReference type="Proteomes" id="UP000772618">
    <property type="component" value="Unassembled WGS sequence"/>
</dbReference>
<keyword evidence="3" id="KW-0067">ATP-binding</keyword>
<dbReference type="Gene3D" id="3.40.50.300">
    <property type="entry name" value="P-loop containing nucleotide triphosphate hydrolases"/>
    <property type="match status" value="2"/>
</dbReference>
<organism evidence="3 4">
    <name type="scientific">Chryseosolibacter indicus</name>
    <dbReference type="NCBI Taxonomy" id="2782351"/>
    <lineage>
        <taxon>Bacteria</taxon>
        <taxon>Pseudomonadati</taxon>
        <taxon>Bacteroidota</taxon>
        <taxon>Cytophagia</taxon>
        <taxon>Cytophagales</taxon>
        <taxon>Chryseotaleaceae</taxon>
        <taxon>Chryseosolibacter</taxon>
    </lineage>
</organism>
<dbReference type="InterPro" id="IPR014001">
    <property type="entry name" value="Helicase_ATP-bd"/>
</dbReference>